<evidence type="ECO:0000313" key="2">
    <source>
        <dbReference type="Proteomes" id="UP000603141"/>
    </source>
</evidence>
<protein>
    <submittedName>
        <fullName evidence="1">Uncharacterized protein</fullName>
    </submittedName>
</protein>
<accession>A0A934S445</accession>
<gene>
    <name evidence="1" type="ORF">JIN85_03995</name>
</gene>
<dbReference type="EMBL" id="JAENIJ010000004">
    <property type="protein sequence ID" value="MBK1881563.1"/>
    <property type="molecule type" value="Genomic_DNA"/>
</dbReference>
<comment type="caution">
    <text evidence="1">The sequence shown here is derived from an EMBL/GenBank/DDBJ whole genome shotgun (WGS) entry which is preliminary data.</text>
</comment>
<keyword evidence="2" id="KW-1185">Reference proteome</keyword>
<dbReference type="RefSeq" id="WP_200267877.1">
    <property type="nucleotide sequence ID" value="NZ_JAENIJ010000004.1"/>
</dbReference>
<dbReference type="Proteomes" id="UP000603141">
    <property type="component" value="Unassembled WGS sequence"/>
</dbReference>
<sequence length="143" mass="15930">MSDPFVICESGRRIDSSLVQARALPLLGLRKVPEMAEARRNKTQSLKPKHFLCNGPFSRSHSKRTLFVAAPGFCQLQPCQVEQSNRFFPALNHHFNTGHITEEPIGIALSGDFLDNFRSKPGDSLLNVADESTFTETPALMFV</sequence>
<proteinExistence type="predicted"/>
<reference evidence="1" key="1">
    <citation type="submission" date="2021-01" db="EMBL/GenBank/DDBJ databases">
        <title>Modified the classification status of verrucomicrobia.</title>
        <authorList>
            <person name="Feng X."/>
        </authorList>
    </citation>
    <scope>NUCLEOTIDE SEQUENCE</scope>
    <source>
        <strain evidence="1">KCTC 22041</strain>
    </source>
</reference>
<dbReference type="AlphaFoldDB" id="A0A934S445"/>
<name>A0A934S445_9BACT</name>
<organism evidence="1 2">
    <name type="scientific">Luteolibacter pohnpeiensis</name>
    <dbReference type="NCBI Taxonomy" id="454153"/>
    <lineage>
        <taxon>Bacteria</taxon>
        <taxon>Pseudomonadati</taxon>
        <taxon>Verrucomicrobiota</taxon>
        <taxon>Verrucomicrobiia</taxon>
        <taxon>Verrucomicrobiales</taxon>
        <taxon>Verrucomicrobiaceae</taxon>
        <taxon>Luteolibacter</taxon>
    </lineage>
</organism>
<evidence type="ECO:0000313" key="1">
    <source>
        <dbReference type="EMBL" id="MBK1881563.1"/>
    </source>
</evidence>